<evidence type="ECO:0000313" key="5">
    <source>
        <dbReference type="Proteomes" id="UP001299012"/>
    </source>
</evidence>
<dbReference type="Pfam" id="PF13193">
    <property type="entry name" value="AMP-binding_C"/>
    <property type="match status" value="1"/>
</dbReference>
<dbReference type="PROSITE" id="PS00455">
    <property type="entry name" value="AMP_BINDING"/>
    <property type="match status" value="1"/>
</dbReference>
<dbReference type="Pfam" id="PF00550">
    <property type="entry name" value="PP-binding"/>
    <property type="match status" value="1"/>
</dbReference>
<proteinExistence type="predicted"/>
<dbReference type="InterPro" id="IPR045851">
    <property type="entry name" value="AMP-bd_C_sf"/>
</dbReference>
<dbReference type="Gene3D" id="1.10.1200.10">
    <property type="entry name" value="ACP-like"/>
    <property type="match status" value="1"/>
</dbReference>
<dbReference type="InterPro" id="IPR025110">
    <property type="entry name" value="AMP-bd_C"/>
</dbReference>
<accession>A0ABS9JMP7</accession>
<organism evidence="4 5">
    <name type="scientific">Streptomyces tricolor</name>
    <dbReference type="NCBI Taxonomy" id="68277"/>
    <lineage>
        <taxon>Bacteria</taxon>
        <taxon>Bacillati</taxon>
        <taxon>Actinomycetota</taxon>
        <taxon>Actinomycetes</taxon>
        <taxon>Kitasatosporales</taxon>
        <taxon>Streptomycetaceae</taxon>
        <taxon>Streptomyces</taxon>
        <taxon>Streptomyces violaceoruber group</taxon>
    </lineage>
</organism>
<dbReference type="SUPFAM" id="SSF47336">
    <property type="entry name" value="ACP-like"/>
    <property type="match status" value="1"/>
</dbReference>
<dbReference type="Gene3D" id="3.40.50.980">
    <property type="match status" value="2"/>
</dbReference>
<reference evidence="4 5" key="1">
    <citation type="submission" date="2022-01" db="EMBL/GenBank/DDBJ databases">
        <title>Draft Genome Sequences of Seven Type Strains of the Genus Streptomyces.</title>
        <authorList>
            <person name="Aziz S."/>
            <person name="Coretto E."/>
            <person name="Chronakova A."/>
            <person name="Sproer C."/>
            <person name="Huber K."/>
            <person name="Nouioui I."/>
            <person name="Gross H."/>
        </authorList>
    </citation>
    <scope>NUCLEOTIDE SEQUENCE [LARGE SCALE GENOMIC DNA]</scope>
    <source>
        <strain evidence="4 5">DSM 41685</strain>
    </source>
</reference>
<dbReference type="SMART" id="SM00823">
    <property type="entry name" value="PKS_PP"/>
    <property type="match status" value="1"/>
</dbReference>
<protein>
    <submittedName>
        <fullName evidence="4">Non-ribosomal peptide synthetase</fullName>
    </submittedName>
</protein>
<dbReference type="Proteomes" id="UP001299012">
    <property type="component" value="Unassembled WGS sequence"/>
</dbReference>
<dbReference type="InterPro" id="IPR036736">
    <property type="entry name" value="ACP-like_sf"/>
</dbReference>
<keyword evidence="2" id="KW-0597">Phosphoprotein</keyword>
<dbReference type="InterPro" id="IPR000873">
    <property type="entry name" value="AMP-dep_synth/lig_dom"/>
</dbReference>
<dbReference type="EMBL" id="JAKKZF010000126">
    <property type="protein sequence ID" value="MCG0066846.1"/>
    <property type="molecule type" value="Genomic_DNA"/>
</dbReference>
<dbReference type="InterPro" id="IPR009081">
    <property type="entry name" value="PP-bd_ACP"/>
</dbReference>
<evidence type="ECO:0000256" key="2">
    <source>
        <dbReference type="ARBA" id="ARBA00022553"/>
    </source>
</evidence>
<dbReference type="Gene3D" id="2.30.38.10">
    <property type="entry name" value="Luciferase, Domain 3"/>
    <property type="match status" value="1"/>
</dbReference>
<dbReference type="PROSITE" id="PS50075">
    <property type="entry name" value="CARRIER"/>
    <property type="match status" value="1"/>
</dbReference>
<dbReference type="Gene3D" id="3.30.300.30">
    <property type="match status" value="1"/>
</dbReference>
<feature type="domain" description="Carrier" evidence="3">
    <location>
        <begin position="678"/>
        <end position="756"/>
    </location>
</feature>
<evidence type="ECO:0000313" key="4">
    <source>
        <dbReference type="EMBL" id="MCG0066846.1"/>
    </source>
</evidence>
<name>A0ABS9JMP7_9ACTN</name>
<dbReference type="SUPFAM" id="SSF56801">
    <property type="entry name" value="Acetyl-CoA synthetase-like"/>
    <property type="match status" value="1"/>
</dbReference>
<keyword evidence="5" id="KW-1185">Reference proteome</keyword>
<comment type="caution">
    <text evidence="4">The sequence shown here is derived from an EMBL/GenBank/DDBJ whole genome shotgun (WGS) entry which is preliminary data.</text>
</comment>
<dbReference type="Pfam" id="PF00501">
    <property type="entry name" value="AMP-binding"/>
    <property type="match status" value="1"/>
</dbReference>
<dbReference type="PANTHER" id="PTHR45527:SF1">
    <property type="entry name" value="FATTY ACID SYNTHASE"/>
    <property type="match status" value="1"/>
</dbReference>
<evidence type="ECO:0000259" key="3">
    <source>
        <dbReference type="PROSITE" id="PS50075"/>
    </source>
</evidence>
<dbReference type="CDD" id="cd05930">
    <property type="entry name" value="A_NRPS"/>
    <property type="match status" value="1"/>
</dbReference>
<keyword evidence="1" id="KW-0596">Phosphopantetheine</keyword>
<evidence type="ECO:0000256" key="1">
    <source>
        <dbReference type="ARBA" id="ARBA00022450"/>
    </source>
</evidence>
<sequence>MTGFTVRRTSGVGATLVSDSATGASGQGESRPGLLPAVSADLEAAIDRVAGECDVDTETVWLAARAKVAATVSGFHEGTVAEGTWRDLIARVATPDGRADALLAWRHAEEQEYVSPERVSGYLHTALTLLTAAPDAPHHARGLLSADETHTLLEEFAGPVRELPDRRFHELFEERVRRHPDAVAAVRGDRRWTYRELNVRANRIAWSLHHRGLRPEDVVAVVTERTLEWLAAVIGVLKAGGCYLPLEPSFPADRIATVLARSGSRWVLAERGVPHLDAALAGRPGVERAFLDDVLAEDRPEDDPALPVAADQLAYIYFTSGSTGEPKGAMCEHAGFLNHLYAKIEDLGMAEGEVVAQTAPQCFDISLWQLVSALLVGGRTHIVEQEAVLDVHRFLDTLDSGGIQVAQLVPSYLEVVLSALAERPRPLPRLRCVSATGEALKRELVQRWFDVLPSVLLVNAYGLTETSDDTNHEVMDRVPAGRSVPLGRAVRNVRVYVVDERLALVPLGVPGEIVFSGVCVGRGYINDEARTKAAFGSDPYRPGERLYRSGDFGRWLPGGTLEFLGRRDAQVKVNGFRIEIGEIENRLLQVPGIRDGAVVVAGPAERPYLAGFHTGGDAVTAGDLRTALAAVLPGYMVPQRLYRLDALPLTANGKTDRKALTRLAAEAERTAGADVFEAPATDTERRVAALWADLLRVPPERIGRGSRFTELGGTSLTAIKLAVALDRVVSVGELAHTPTVAEVAALLERKTAERGT</sequence>
<dbReference type="InterPro" id="IPR010071">
    <property type="entry name" value="AA_adenyl_dom"/>
</dbReference>
<dbReference type="InterPro" id="IPR020845">
    <property type="entry name" value="AMP-binding_CS"/>
</dbReference>
<dbReference type="InterPro" id="IPR020806">
    <property type="entry name" value="PKS_PP-bd"/>
</dbReference>
<dbReference type="NCBIfam" id="TIGR01733">
    <property type="entry name" value="AA-adenyl-dom"/>
    <property type="match status" value="1"/>
</dbReference>
<dbReference type="PANTHER" id="PTHR45527">
    <property type="entry name" value="NONRIBOSOMAL PEPTIDE SYNTHETASE"/>
    <property type="match status" value="1"/>
</dbReference>
<gene>
    <name evidence="4" type="ORF">L0F81_26875</name>
</gene>